<keyword evidence="5" id="KW-1185">Reference proteome</keyword>
<dbReference type="Proteomes" id="UP000235826">
    <property type="component" value="Chromosome"/>
</dbReference>
<dbReference type="InterPro" id="IPR024311">
    <property type="entry name" value="Lipocalin-like"/>
</dbReference>
<evidence type="ECO:0000313" key="5">
    <source>
        <dbReference type="Proteomes" id="UP000235826"/>
    </source>
</evidence>
<dbReference type="RefSeq" id="WP_102757407.1">
    <property type="nucleotide sequence ID" value="NZ_CP025791.1"/>
</dbReference>
<accession>A0A2K9PUL5</accession>
<evidence type="ECO:0000256" key="1">
    <source>
        <dbReference type="SAM" id="MobiDB-lite"/>
    </source>
</evidence>
<reference evidence="4 5" key="1">
    <citation type="submission" date="2018-01" db="EMBL/GenBank/DDBJ databases">
        <title>Complete genome sequence of Flavivirga eckloniae ECD14 isolated from seaweed Ecklonia cava.</title>
        <authorList>
            <person name="Lee J.H."/>
            <person name="Baik K.S."/>
            <person name="Seong C.N."/>
        </authorList>
    </citation>
    <scope>NUCLEOTIDE SEQUENCE [LARGE SCALE GENOMIC DNA]</scope>
    <source>
        <strain evidence="4 5">ECD14</strain>
    </source>
</reference>
<feature type="signal peptide" evidence="2">
    <location>
        <begin position="1"/>
        <end position="22"/>
    </location>
</feature>
<protein>
    <recommendedName>
        <fullName evidence="3">Lipocalin-like domain-containing protein</fullName>
    </recommendedName>
</protein>
<dbReference type="AlphaFoldDB" id="A0A2K9PUL5"/>
<keyword evidence="2" id="KW-0732">Signal</keyword>
<feature type="region of interest" description="Disordered" evidence="1">
    <location>
        <begin position="112"/>
        <end position="131"/>
    </location>
</feature>
<dbReference type="PROSITE" id="PS51257">
    <property type="entry name" value="PROKAR_LIPOPROTEIN"/>
    <property type="match status" value="1"/>
</dbReference>
<dbReference type="EMBL" id="CP025791">
    <property type="protein sequence ID" value="AUP80761.1"/>
    <property type="molecule type" value="Genomic_DNA"/>
</dbReference>
<sequence length="161" mass="17775">MKKINLLFVLVLTICISLTSCKDANKETSQNETAETEAPKKEASPSETLTGKWILKDMNIKTKEEMAGMEEMFEAVKKALVGKLSYEFKADNAVVVNSPAFMGKKEKTEKGTWSLSSDNKTLTTTEGSEKKDFSVTSLDQKSLVIVLSDEMGAQTMTFAKQ</sequence>
<dbReference type="Pfam" id="PF13648">
    <property type="entry name" value="Lipocalin_4"/>
    <property type="match status" value="1"/>
</dbReference>
<evidence type="ECO:0000259" key="3">
    <source>
        <dbReference type="Pfam" id="PF13648"/>
    </source>
</evidence>
<dbReference type="KEGG" id="fek:C1H87_19390"/>
<evidence type="ECO:0000256" key="2">
    <source>
        <dbReference type="SAM" id="SignalP"/>
    </source>
</evidence>
<dbReference type="OrthoDB" id="838963at2"/>
<feature type="chain" id="PRO_5014798069" description="Lipocalin-like domain-containing protein" evidence="2">
    <location>
        <begin position="23"/>
        <end position="161"/>
    </location>
</feature>
<proteinExistence type="predicted"/>
<organism evidence="4 5">
    <name type="scientific">Flavivirga eckloniae</name>
    <dbReference type="NCBI Taxonomy" id="1803846"/>
    <lineage>
        <taxon>Bacteria</taxon>
        <taxon>Pseudomonadati</taxon>
        <taxon>Bacteroidota</taxon>
        <taxon>Flavobacteriia</taxon>
        <taxon>Flavobacteriales</taxon>
        <taxon>Flavobacteriaceae</taxon>
        <taxon>Flavivirga</taxon>
    </lineage>
</organism>
<evidence type="ECO:0000313" key="4">
    <source>
        <dbReference type="EMBL" id="AUP80761.1"/>
    </source>
</evidence>
<name>A0A2K9PUL5_9FLAO</name>
<feature type="compositionally biased region" description="Polar residues" evidence="1">
    <location>
        <begin position="112"/>
        <end position="126"/>
    </location>
</feature>
<gene>
    <name evidence="4" type="ORF">C1H87_19390</name>
</gene>
<feature type="domain" description="Lipocalin-like" evidence="3">
    <location>
        <begin position="49"/>
        <end position="145"/>
    </location>
</feature>